<dbReference type="InterPro" id="IPR005119">
    <property type="entry name" value="LysR_subst-bd"/>
</dbReference>
<dbReference type="GO" id="GO:0032993">
    <property type="term" value="C:protein-DNA complex"/>
    <property type="evidence" value="ECO:0007669"/>
    <property type="project" value="TreeGrafter"/>
</dbReference>
<evidence type="ECO:0000256" key="2">
    <source>
        <dbReference type="ARBA" id="ARBA00023015"/>
    </source>
</evidence>
<comment type="caution">
    <text evidence="7">The sequence shown here is derived from an EMBL/GenBank/DDBJ whole genome shotgun (WGS) entry which is preliminary data.</text>
</comment>
<dbReference type="Gene3D" id="1.10.10.10">
    <property type="entry name" value="Winged helix-like DNA-binding domain superfamily/Winged helix DNA-binding domain"/>
    <property type="match status" value="1"/>
</dbReference>
<feature type="region of interest" description="Disordered" evidence="5">
    <location>
        <begin position="1"/>
        <end position="129"/>
    </location>
</feature>
<organism evidence="7 8">
    <name type="scientific">Quadrisphaera setariae</name>
    <dbReference type="NCBI Taxonomy" id="2593304"/>
    <lineage>
        <taxon>Bacteria</taxon>
        <taxon>Bacillati</taxon>
        <taxon>Actinomycetota</taxon>
        <taxon>Actinomycetes</taxon>
        <taxon>Kineosporiales</taxon>
        <taxon>Kineosporiaceae</taxon>
        <taxon>Quadrisphaera</taxon>
    </lineage>
</organism>
<dbReference type="Pfam" id="PF00126">
    <property type="entry name" value="HTH_1"/>
    <property type="match status" value="1"/>
</dbReference>
<evidence type="ECO:0000256" key="1">
    <source>
        <dbReference type="ARBA" id="ARBA00009437"/>
    </source>
</evidence>
<keyword evidence="4" id="KW-0804">Transcription</keyword>
<evidence type="ECO:0000256" key="3">
    <source>
        <dbReference type="ARBA" id="ARBA00023125"/>
    </source>
</evidence>
<feature type="domain" description="HTH lysR-type" evidence="6">
    <location>
        <begin position="131"/>
        <end position="188"/>
    </location>
</feature>
<dbReference type="PROSITE" id="PS50931">
    <property type="entry name" value="HTH_LYSR"/>
    <property type="match status" value="1"/>
</dbReference>
<name>A0A5C8Z6K8_9ACTN</name>
<protein>
    <submittedName>
        <fullName evidence="7">LysR family transcriptional regulator</fullName>
    </submittedName>
</protein>
<dbReference type="AlphaFoldDB" id="A0A5C8Z6K8"/>
<gene>
    <name evidence="7" type="ORF">FMM08_19210</name>
</gene>
<dbReference type="Proteomes" id="UP000321234">
    <property type="component" value="Unassembled WGS sequence"/>
</dbReference>
<dbReference type="Gene3D" id="3.40.190.290">
    <property type="match status" value="1"/>
</dbReference>
<dbReference type="GO" id="GO:0003677">
    <property type="term" value="F:DNA binding"/>
    <property type="evidence" value="ECO:0007669"/>
    <property type="project" value="UniProtKB-KW"/>
</dbReference>
<evidence type="ECO:0000256" key="5">
    <source>
        <dbReference type="SAM" id="MobiDB-lite"/>
    </source>
</evidence>
<keyword evidence="3" id="KW-0238">DNA-binding</keyword>
<dbReference type="PANTHER" id="PTHR30346:SF28">
    <property type="entry name" value="HTH-TYPE TRANSCRIPTIONAL REGULATOR CYNR"/>
    <property type="match status" value="1"/>
</dbReference>
<proteinExistence type="inferred from homology"/>
<dbReference type="InterPro" id="IPR036390">
    <property type="entry name" value="WH_DNA-bd_sf"/>
</dbReference>
<dbReference type="PANTHER" id="PTHR30346">
    <property type="entry name" value="TRANSCRIPTIONAL DUAL REGULATOR HCAR-RELATED"/>
    <property type="match status" value="1"/>
</dbReference>
<feature type="compositionally biased region" description="Basic residues" evidence="5">
    <location>
        <begin position="1"/>
        <end position="21"/>
    </location>
</feature>
<keyword evidence="2" id="KW-0805">Transcription regulation</keyword>
<dbReference type="Pfam" id="PF03466">
    <property type="entry name" value="LysR_substrate"/>
    <property type="match status" value="1"/>
</dbReference>
<evidence type="ECO:0000313" key="7">
    <source>
        <dbReference type="EMBL" id="TXR52570.1"/>
    </source>
</evidence>
<reference evidence="7 8" key="1">
    <citation type="submission" date="2019-07" db="EMBL/GenBank/DDBJ databases">
        <title>Quadrisphaera sp. strain DD2A genome sequencing and assembly.</title>
        <authorList>
            <person name="Kim I."/>
        </authorList>
    </citation>
    <scope>NUCLEOTIDE SEQUENCE [LARGE SCALE GENOMIC DNA]</scope>
    <source>
        <strain evidence="7 8">DD2A</strain>
    </source>
</reference>
<feature type="compositionally biased region" description="Low complexity" evidence="5">
    <location>
        <begin position="73"/>
        <end position="88"/>
    </location>
</feature>
<dbReference type="InterPro" id="IPR000847">
    <property type="entry name" value="LysR_HTH_N"/>
</dbReference>
<comment type="similarity">
    <text evidence="1">Belongs to the LysR transcriptional regulatory family.</text>
</comment>
<feature type="compositionally biased region" description="Low complexity" evidence="5">
    <location>
        <begin position="22"/>
        <end position="32"/>
    </location>
</feature>
<dbReference type="CDD" id="cd05466">
    <property type="entry name" value="PBP2_LTTR_substrate"/>
    <property type="match status" value="1"/>
</dbReference>
<evidence type="ECO:0000313" key="8">
    <source>
        <dbReference type="Proteomes" id="UP000321234"/>
    </source>
</evidence>
<accession>A0A5C8Z6K8</accession>
<evidence type="ECO:0000259" key="6">
    <source>
        <dbReference type="PROSITE" id="PS50931"/>
    </source>
</evidence>
<evidence type="ECO:0000256" key="4">
    <source>
        <dbReference type="ARBA" id="ARBA00023163"/>
    </source>
</evidence>
<dbReference type="InterPro" id="IPR036388">
    <property type="entry name" value="WH-like_DNA-bd_sf"/>
</dbReference>
<dbReference type="GO" id="GO:0003700">
    <property type="term" value="F:DNA-binding transcription factor activity"/>
    <property type="evidence" value="ECO:0007669"/>
    <property type="project" value="InterPro"/>
</dbReference>
<dbReference type="EMBL" id="VKAC01000013">
    <property type="protein sequence ID" value="TXR52570.1"/>
    <property type="molecule type" value="Genomic_DNA"/>
</dbReference>
<dbReference type="SUPFAM" id="SSF53850">
    <property type="entry name" value="Periplasmic binding protein-like II"/>
    <property type="match status" value="1"/>
</dbReference>
<keyword evidence="8" id="KW-1185">Reference proteome</keyword>
<sequence length="432" mass="44525">MRPERRRRGVRPGVRGGRRGGARTPRGGAARSGRGRRRGAAQPDAARARRRPAPHRGGAGPGGAGHRADVARRAAGPRRPACGTAAGDLARRRAAAAARQPRGGRRLGRRDERRPQPVDGGARHAARPPAVNRRQLAVFLAVLDHGSLGAAASATGLAQPTVAQSLDGLEAQLGAVLVHRSSAGTTPTAAGRALEPHARQLLRGAGAAAEAVRSAGEQCAQRASGVLDVAVEAVLAADAASELLGAFSARHPGVRVQVRVAEHDDRVLESLLEGRAEVAVASLPLGRTTPSRAASELVVVPLGEQEVLVAFPPGSDDLPDPLPLAALDGRDVIGVTDHSRRERLVSRALEAVGARPRLAVETAHREAVASLVLAGAGAGFLSGVLAQWAAAEGVVLRRTRPAVTAAHALVHLRRALSPAARALVRLAEDCAP</sequence>
<dbReference type="OrthoDB" id="79118at2"/>
<dbReference type="SUPFAM" id="SSF46785">
    <property type="entry name" value="Winged helix' DNA-binding domain"/>
    <property type="match status" value="1"/>
</dbReference>